<dbReference type="AlphaFoldDB" id="A0AAN7B0X6"/>
<feature type="signal peptide" evidence="1">
    <location>
        <begin position="1"/>
        <end position="18"/>
    </location>
</feature>
<organism evidence="2 3">
    <name type="scientific">Rhypophila decipiens</name>
    <dbReference type="NCBI Taxonomy" id="261697"/>
    <lineage>
        <taxon>Eukaryota</taxon>
        <taxon>Fungi</taxon>
        <taxon>Dikarya</taxon>
        <taxon>Ascomycota</taxon>
        <taxon>Pezizomycotina</taxon>
        <taxon>Sordariomycetes</taxon>
        <taxon>Sordariomycetidae</taxon>
        <taxon>Sordariales</taxon>
        <taxon>Naviculisporaceae</taxon>
        <taxon>Rhypophila</taxon>
    </lineage>
</organism>
<name>A0AAN7B0X6_9PEZI</name>
<reference evidence="2" key="1">
    <citation type="journal article" date="2023" name="Mol. Phylogenet. Evol.">
        <title>Genome-scale phylogeny and comparative genomics of the fungal order Sordariales.</title>
        <authorList>
            <person name="Hensen N."/>
            <person name="Bonometti L."/>
            <person name="Westerberg I."/>
            <person name="Brannstrom I.O."/>
            <person name="Guillou S."/>
            <person name="Cros-Aarteil S."/>
            <person name="Calhoun S."/>
            <person name="Haridas S."/>
            <person name="Kuo A."/>
            <person name="Mondo S."/>
            <person name="Pangilinan J."/>
            <person name="Riley R."/>
            <person name="LaButti K."/>
            <person name="Andreopoulos B."/>
            <person name="Lipzen A."/>
            <person name="Chen C."/>
            <person name="Yan M."/>
            <person name="Daum C."/>
            <person name="Ng V."/>
            <person name="Clum A."/>
            <person name="Steindorff A."/>
            <person name="Ohm R.A."/>
            <person name="Martin F."/>
            <person name="Silar P."/>
            <person name="Natvig D.O."/>
            <person name="Lalanne C."/>
            <person name="Gautier V."/>
            <person name="Ament-Velasquez S.L."/>
            <person name="Kruys A."/>
            <person name="Hutchinson M.I."/>
            <person name="Powell A.J."/>
            <person name="Barry K."/>
            <person name="Miller A.N."/>
            <person name="Grigoriev I.V."/>
            <person name="Debuchy R."/>
            <person name="Gladieux P."/>
            <person name="Hiltunen Thoren M."/>
            <person name="Johannesson H."/>
        </authorList>
    </citation>
    <scope>NUCLEOTIDE SEQUENCE</scope>
    <source>
        <strain evidence="2">PSN293</strain>
    </source>
</reference>
<protein>
    <submittedName>
        <fullName evidence="2">Uncharacterized protein</fullName>
    </submittedName>
</protein>
<dbReference type="Proteomes" id="UP001301769">
    <property type="component" value="Unassembled WGS sequence"/>
</dbReference>
<dbReference type="EMBL" id="MU858236">
    <property type="protein sequence ID" value="KAK4208611.1"/>
    <property type="molecule type" value="Genomic_DNA"/>
</dbReference>
<accession>A0AAN7B0X6</accession>
<evidence type="ECO:0000313" key="3">
    <source>
        <dbReference type="Proteomes" id="UP001301769"/>
    </source>
</evidence>
<dbReference type="InterPro" id="IPR045469">
    <property type="entry name" value="Nis1"/>
</dbReference>
<dbReference type="Pfam" id="PF19271">
    <property type="entry name" value="Nis1"/>
    <property type="match status" value="1"/>
</dbReference>
<sequence>MRTSALFSAVFGFTAVNALIADLGVPKIIKSGQKFNITGHQTIGQGYRETMVWFGIQEPSSYPYGPGDMGSIFAGPFDLAQFAGQGYNLTIPNVSFSSSVKGPATITAVVMGNAGLFQRLSLGTINVATQIGDSTSKEYNYSNGKGPVCNWA</sequence>
<keyword evidence="3" id="KW-1185">Reference proteome</keyword>
<reference evidence="2" key="2">
    <citation type="submission" date="2023-05" db="EMBL/GenBank/DDBJ databases">
        <authorList>
            <consortium name="Lawrence Berkeley National Laboratory"/>
            <person name="Steindorff A."/>
            <person name="Hensen N."/>
            <person name="Bonometti L."/>
            <person name="Westerberg I."/>
            <person name="Brannstrom I.O."/>
            <person name="Guillou S."/>
            <person name="Cros-Aarteil S."/>
            <person name="Calhoun S."/>
            <person name="Haridas S."/>
            <person name="Kuo A."/>
            <person name="Mondo S."/>
            <person name="Pangilinan J."/>
            <person name="Riley R."/>
            <person name="Labutti K."/>
            <person name="Andreopoulos B."/>
            <person name="Lipzen A."/>
            <person name="Chen C."/>
            <person name="Yanf M."/>
            <person name="Daum C."/>
            <person name="Ng V."/>
            <person name="Clum A."/>
            <person name="Ohm R."/>
            <person name="Martin F."/>
            <person name="Silar P."/>
            <person name="Natvig D."/>
            <person name="Lalanne C."/>
            <person name="Gautier V."/>
            <person name="Ament-Velasquez S.L."/>
            <person name="Kruys A."/>
            <person name="Hutchinson M.I."/>
            <person name="Powell A.J."/>
            <person name="Barry K."/>
            <person name="Miller A.N."/>
            <person name="Grigoriev I.V."/>
            <person name="Debuchy R."/>
            <person name="Gladieux P."/>
            <person name="Thoren M.H."/>
            <person name="Johannesson H."/>
        </authorList>
    </citation>
    <scope>NUCLEOTIDE SEQUENCE</scope>
    <source>
        <strain evidence="2">PSN293</strain>
    </source>
</reference>
<proteinExistence type="predicted"/>
<keyword evidence="1" id="KW-0732">Signal</keyword>
<comment type="caution">
    <text evidence="2">The sequence shown here is derived from an EMBL/GenBank/DDBJ whole genome shotgun (WGS) entry which is preliminary data.</text>
</comment>
<evidence type="ECO:0000256" key="1">
    <source>
        <dbReference type="SAM" id="SignalP"/>
    </source>
</evidence>
<feature type="chain" id="PRO_5042964555" evidence="1">
    <location>
        <begin position="19"/>
        <end position="152"/>
    </location>
</feature>
<gene>
    <name evidence="2" type="ORF">QBC37DRAFT_353263</name>
</gene>
<evidence type="ECO:0000313" key="2">
    <source>
        <dbReference type="EMBL" id="KAK4208611.1"/>
    </source>
</evidence>